<dbReference type="Pfam" id="PF07987">
    <property type="entry name" value="DUF1775"/>
    <property type="match status" value="1"/>
</dbReference>
<evidence type="ECO:0000313" key="5">
    <source>
        <dbReference type="EMBL" id="QKJ19875.1"/>
    </source>
</evidence>
<protein>
    <submittedName>
        <fullName evidence="5">DUF1775 domain-containing protein</fullName>
    </submittedName>
</protein>
<feature type="domain" description="YncI copper-binding" evidence="4">
    <location>
        <begin position="36"/>
        <end position="170"/>
    </location>
</feature>
<evidence type="ECO:0000256" key="3">
    <source>
        <dbReference type="SAM" id="SignalP"/>
    </source>
</evidence>
<evidence type="ECO:0000256" key="1">
    <source>
        <dbReference type="SAM" id="MobiDB-lite"/>
    </source>
</evidence>
<feature type="chain" id="PRO_5028843162" evidence="3">
    <location>
        <begin position="36"/>
        <end position="243"/>
    </location>
</feature>
<keyword evidence="2" id="KW-0472">Membrane</keyword>
<keyword evidence="2" id="KW-0812">Transmembrane</keyword>
<dbReference type="Gene3D" id="2.60.40.2230">
    <property type="entry name" value="Uncharacterised protein YcnI-like PF07987, DUF1775"/>
    <property type="match status" value="1"/>
</dbReference>
<dbReference type="AlphaFoldDB" id="A0A7D4PMV7"/>
<dbReference type="InterPro" id="IPR006311">
    <property type="entry name" value="TAT_signal"/>
</dbReference>
<accession>A0A7D4PMV7</accession>
<organism evidence="5 6">
    <name type="scientific">Microbacterium hominis</name>
    <dbReference type="NCBI Taxonomy" id="162426"/>
    <lineage>
        <taxon>Bacteria</taxon>
        <taxon>Bacillati</taxon>
        <taxon>Actinomycetota</taxon>
        <taxon>Actinomycetes</taxon>
        <taxon>Micrococcales</taxon>
        <taxon>Microbacteriaceae</taxon>
        <taxon>Microbacterium</taxon>
    </lineage>
</organism>
<feature type="compositionally biased region" description="Low complexity" evidence="1">
    <location>
        <begin position="192"/>
        <end position="206"/>
    </location>
</feature>
<dbReference type="Proteomes" id="UP000502498">
    <property type="component" value="Chromosome"/>
</dbReference>
<gene>
    <name evidence="5" type="ORF">HQM25_11245</name>
</gene>
<evidence type="ECO:0000256" key="2">
    <source>
        <dbReference type="SAM" id="Phobius"/>
    </source>
</evidence>
<feature type="region of interest" description="Disordered" evidence="1">
    <location>
        <begin position="178"/>
        <end position="211"/>
    </location>
</feature>
<proteinExistence type="predicted"/>
<dbReference type="RefSeq" id="WP_172990311.1">
    <property type="nucleotide sequence ID" value="NZ_CP054038.1"/>
</dbReference>
<evidence type="ECO:0000259" key="4">
    <source>
        <dbReference type="Pfam" id="PF07987"/>
    </source>
</evidence>
<sequence length="243" mass="24209">MTENTRARVRRPTLLATGIAAGAALALGAPLAASAHVHVDPGTAAAGTTSTLTFAFSHGCEGAATTALVVEIPDAAANATPIVAGGWSVDRELGDDGVPTTVTYTADTPVEDGLKATVSMDVLFEEDAADTTVAFPIVQQCEEGENAWVEIAEEGEDAHELDSPAPVVAVGAVAAEDDHGHADAADEEAEAAGDAHADAAGTTADASSVSGGDPVARWLAGAGLAAGLAALIVVIVRGRPRRS</sequence>
<feature type="transmembrane region" description="Helical" evidence="2">
    <location>
        <begin position="215"/>
        <end position="236"/>
    </location>
</feature>
<dbReference type="InterPro" id="IPR038507">
    <property type="entry name" value="YcnI-like_sf"/>
</dbReference>
<keyword evidence="2" id="KW-1133">Transmembrane helix</keyword>
<reference evidence="5 6" key="1">
    <citation type="submission" date="2020-05" db="EMBL/GenBank/DDBJ databases">
        <title>Strain PA2F3 complete genome.</title>
        <authorList>
            <person name="Kim Y.-S."/>
            <person name="Kim S.-J."/>
            <person name="Jung H.-k."/>
            <person name="Kim S.-E."/>
            <person name="Kim K.-H."/>
        </authorList>
    </citation>
    <scope>NUCLEOTIDE SEQUENCE [LARGE SCALE GENOMIC DNA]</scope>
    <source>
        <strain evidence="5 6">PA2F3</strain>
    </source>
</reference>
<feature type="signal peptide" evidence="3">
    <location>
        <begin position="1"/>
        <end position="35"/>
    </location>
</feature>
<dbReference type="InterPro" id="IPR012533">
    <property type="entry name" value="YcnI-copper_dom"/>
</dbReference>
<dbReference type="EMBL" id="CP054038">
    <property type="protein sequence ID" value="QKJ19875.1"/>
    <property type="molecule type" value="Genomic_DNA"/>
</dbReference>
<name>A0A7D4PMV7_9MICO</name>
<evidence type="ECO:0000313" key="6">
    <source>
        <dbReference type="Proteomes" id="UP000502498"/>
    </source>
</evidence>
<dbReference type="PROSITE" id="PS51318">
    <property type="entry name" value="TAT"/>
    <property type="match status" value="1"/>
</dbReference>
<keyword evidence="3" id="KW-0732">Signal</keyword>